<evidence type="ECO:0000313" key="12">
    <source>
        <dbReference type="Proteomes" id="UP000433483"/>
    </source>
</evidence>
<evidence type="ECO:0000313" key="4">
    <source>
        <dbReference type="EMBL" id="KAE9054476.1"/>
    </source>
</evidence>
<proteinExistence type="predicted"/>
<name>A0A6A3Q332_9STRA</name>
<keyword evidence="1" id="KW-0732">Signal</keyword>
<gene>
    <name evidence="10" type="ORF">PF001_g29941</name>
    <name evidence="9" type="ORF">PF002_g25742</name>
    <name evidence="8" type="ORF">PF004_g29339</name>
    <name evidence="7" type="ORF">PF005_g31588</name>
    <name evidence="6" type="ORF">PF006_g29940</name>
    <name evidence="4" type="ORF">PF007_g32620</name>
    <name evidence="2" type="ORF">PF009_g27730</name>
    <name evidence="5" type="ORF">PF010_g29814</name>
    <name evidence="3" type="ORF">PF011_g29341</name>
</gene>
<dbReference type="Proteomes" id="UP000440732">
    <property type="component" value="Unassembled WGS sequence"/>
</dbReference>
<evidence type="ECO:0000313" key="11">
    <source>
        <dbReference type="Proteomes" id="UP000429523"/>
    </source>
</evidence>
<dbReference type="Proteomes" id="UP000437068">
    <property type="component" value="Unassembled WGS sequence"/>
</dbReference>
<dbReference type="Proteomes" id="UP000460718">
    <property type="component" value="Unassembled WGS sequence"/>
</dbReference>
<dbReference type="Proteomes" id="UP000476176">
    <property type="component" value="Unassembled WGS sequence"/>
</dbReference>
<dbReference type="EMBL" id="QXFZ01009682">
    <property type="protein sequence ID" value="KAE9054476.1"/>
    <property type="molecule type" value="Genomic_DNA"/>
</dbReference>
<dbReference type="Proteomes" id="UP000440367">
    <property type="component" value="Unassembled WGS sequence"/>
</dbReference>
<evidence type="ECO:0000313" key="16">
    <source>
        <dbReference type="Proteomes" id="UP000441208"/>
    </source>
</evidence>
<evidence type="ECO:0000313" key="9">
    <source>
        <dbReference type="EMBL" id="KAE9186920.1"/>
    </source>
</evidence>
<organism evidence="6 15">
    <name type="scientific">Phytophthora fragariae</name>
    <dbReference type="NCBI Taxonomy" id="53985"/>
    <lineage>
        <taxon>Eukaryota</taxon>
        <taxon>Sar</taxon>
        <taxon>Stramenopiles</taxon>
        <taxon>Oomycota</taxon>
        <taxon>Peronosporomycetes</taxon>
        <taxon>Peronosporales</taxon>
        <taxon>Peronosporaceae</taxon>
        <taxon>Phytophthora</taxon>
    </lineage>
</organism>
<dbReference type="Proteomes" id="UP000433483">
    <property type="component" value="Unassembled WGS sequence"/>
</dbReference>
<evidence type="ECO:0000313" key="19">
    <source>
        <dbReference type="Proteomes" id="UP000488956"/>
    </source>
</evidence>
<dbReference type="Proteomes" id="UP000429523">
    <property type="component" value="Unassembled WGS sequence"/>
</dbReference>
<dbReference type="EMBL" id="QXGA01005326">
    <property type="protein sequence ID" value="KAE9067702.1"/>
    <property type="molecule type" value="Genomic_DNA"/>
</dbReference>
<evidence type="ECO:0000313" key="5">
    <source>
        <dbReference type="EMBL" id="KAE9061449.1"/>
    </source>
</evidence>
<sequence length="45" mass="4827">MIALLVSAIQLALRIARLLTELLVEFGDLNLLRLYLMAANGSAAA</sequence>
<dbReference type="EMBL" id="QXFW01005277">
    <property type="protein sequence ID" value="KAE8962553.1"/>
    <property type="molecule type" value="Genomic_DNA"/>
</dbReference>
<dbReference type="EMBL" id="QXGC01005270">
    <property type="protein sequence ID" value="KAE9165905.1"/>
    <property type="molecule type" value="Genomic_DNA"/>
</dbReference>
<dbReference type="EMBL" id="QXGB01006573">
    <property type="protein sequence ID" value="KAE9160576.1"/>
    <property type="molecule type" value="Genomic_DNA"/>
</dbReference>
<dbReference type="Proteomes" id="UP000488956">
    <property type="component" value="Unassembled WGS sequence"/>
</dbReference>
<evidence type="ECO:0000313" key="13">
    <source>
        <dbReference type="Proteomes" id="UP000437068"/>
    </source>
</evidence>
<dbReference type="AlphaFoldDB" id="A0A6A3Q332"/>
<dbReference type="EMBL" id="QXFX01005200">
    <property type="protein sequence ID" value="KAE9061449.1"/>
    <property type="molecule type" value="Genomic_DNA"/>
</dbReference>
<accession>A0A6A3Q332</accession>
<evidence type="ECO:0000256" key="1">
    <source>
        <dbReference type="SAM" id="SignalP"/>
    </source>
</evidence>
<feature type="signal peptide" evidence="1">
    <location>
        <begin position="1"/>
        <end position="16"/>
    </location>
</feature>
<evidence type="ECO:0000313" key="15">
    <source>
        <dbReference type="Proteomes" id="UP000440732"/>
    </source>
</evidence>
<evidence type="ECO:0000313" key="2">
    <source>
        <dbReference type="EMBL" id="KAE8921995.1"/>
    </source>
</evidence>
<dbReference type="EMBL" id="QXGD01002571">
    <property type="protein sequence ID" value="KAE9186920.1"/>
    <property type="molecule type" value="Genomic_DNA"/>
</dbReference>
<evidence type="ECO:0000313" key="17">
    <source>
        <dbReference type="Proteomes" id="UP000460718"/>
    </source>
</evidence>
<evidence type="ECO:0000313" key="3">
    <source>
        <dbReference type="EMBL" id="KAE8962553.1"/>
    </source>
</evidence>
<comment type="caution">
    <text evidence="6">The sequence shown here is derived from an EMBL/GenBank/DDBJ whole genome shotgun (WGS) entry which is preliminary data.</text>
</comment>
<reference evidence="11 12" key="1">
    <citation type="submission" date="2018-08" db="EMBL/GenBank/DDBJ databases">
        <title>Genomic investigation of the strawberry pathogen Phytophthora fragariae indicates pathogenicity is determined by transcriptional variation in three key races.</title>
        <authorList>
            <person name="Adams T.M."/>
            <person name="Armitage A.D."/>
            <person name="Sobczyk M.K."/>
            <person name="Bates H.J."/>
            <person name="Dunwell J.M."/>
            <person name="Nellist C.F."/>
            <person name="Harrison R.J."/>
        </authorList>
    </citation>
    <scope>NUCLEOTIDE SEQUENCE [LARGE SCALE GENOMIC DNA]</scope>
    <source>
        <strain evidence="10 13">A4</strain>
        <strain evidence="9 14">BC-1</strain>
        <strain evidence="8 18">BC-23</strain>
        <strain evidence="7 12">NOV-27</strain>
        <strain evidence="6 15">NOV-5</strain>
        <strain evidence="4 16">NOV-71</strain>
        <strain evidence="2 11">NOV-9</strain>
        <strain evidence="5 19">ONT-3</strain>
        <strain evidence="3 17">SCRP245</strain>
    </source>
</reference>
<evidence type="ECO:0000313" key="10">
    <source>
        <dbReference type="EMBL" id="KAE9267760.1"/>
    </source>
</evidence>
<evidence type="ECO:0000313" key="18">
    <source>
        <dbReference type="Proteomes" id="UP000476176"/>
    </source>
</evidence>
<evidence type="ECO:0000313" key="7">
    <source>
        <dbReference type="EMBL" id="KAE9160576.1"/>
    </source>
</evidence>
<evidence type="ECO:0000313" key="8">
    <source>
        <dbReference type="EMBL" id="KAE9165905.1"/>
    </source>
</evidence>
<keyword evidence="12" id="KW-1185">Reference proteome</keyword>
<feature type="chain" id="PRO_5036380366" evidence="1">
    <location>
        <begin position="17"/>
        <end position="45"/>
    </location>
</feature>
<dbReference type="EMBL" id="QXGF01003255">
    <property type="protein sequence ID" value="KAE8921995.1"/>
    <property type="molecule type" value="Genomic_DNA"/>
</dbReference>
<evidence type="ECO:0000313" key="6">
    <source>
        <dbReference type="EMBL" id="KAE9067702.1"/>
    </source>
</evidence>
<dbReference type="EMBL" id="QXGE01005346">
    <property type="protein sequence ID" value="KAE9267760.1"/>
    <property type="molecule type" value="Genomic_DNA"/>
</dbReference>
<dbReference type="Proteomes" id="UP000441208">
    <property type="component" value="Unassembled WGS sequence"/>
</dbReference>
<protein>
    <submittedName>
        <fullName evidence="6">Uncharacterized protein</fullName>
    </submittedName>
</protein>
<evidence type="ECO:0000313" key="14">
    <source>
        <dbReference type="Proteomes" id="UP000440367"/>
    </source>
</evidence>